<proteinExistence type="predicted"/>
<protein>
    <recommendedName>
        <fullName evidence="4">SGNH/GDSL hydrolase family protein</fullName>
    </recommendedName>
</protein>
<dbReference type="RefSeq" id="WP_093302337.1">
    <property type="nucleotide sequence ID" value="NZ_FOOH01000001.1"/>
</dbReference>
<organism evidence="2 3">
    <name type="scientific">Salegentibacter agarivorans</name>
    <dbReference type="NCBI Taxonomy" id="345907"/>
    <lineage>
        <taxon>Bacteria</taxon>
        <taxon>Pseudomonadati</taxon>
        <taxon>Bacteroidota</taxon>
        <taxon>Flavobacteriia</taxon>
        <taxon>Flavobacteriales</taxon>
        <taxon>Flavobacteriaceae</taxon>
        <taxon>Salegentibacter</taxon>
    </lineage>
</organism>
<dbReference type="AlphaFoldDB" id="A0A1I2JZH6"/>
<gene>
    <name evidence="2" type="ORF">SAMN04488033_101331</name>
</gene>
<keyword evidence="1" id="KW-0472">Membrane</keyword>
<reference evidence="3" key="1">
    <citation type="submission" date="2016-10" db="EMBL/GenBank/DDBJ databases">
        <authorList>
            <person name="Varghese N."/>
            <person name="Submissions S."/>
        </authorList>
    </citation>
    <scope>NUCLEOTIDE SEQUENCE [LARGE SCALE GENOMIC DNA]</scope>
    <source>
        <strain evidence="3">DSM 23515</strain>
    </source>
</reference>
<name>A0A1I2JZH6_9FLAO</name>
<evidence type="ECO:0000256" key="1">
    <source>
        <dbReference type="SAM" id="Phobius"/>
    </source>
</evidence>
<keyword evidence="3" id="KW-1185">Reference proteome</keyword>
<keyword evidence="1" id="KW-1133">Transmembrane helix</keyword>
<dbReference type="Proteomes" id="UP000199116">
    <property type="component" value="Unassembled WGS sequence"/>
</dbReference>
<feature type="transmembrane region" description="Helical" evidence="1">
    <location>
        <begin position="9"/>
        <end position="34"/>
    </location>
</feature>
<evidence type="ECO:0000313" key="2">
    <source>
        <dbReference type="EMBL" id="SFF60275.1"/>
    </source>
</evidence>
<accession>A0A1I2JZH6</accession>
<evidence type="ECO:0008006" key="4">
    <source>
        <dbReference type="Google" id="ProtNLM"/>
    </source>
</evidence>
<keyword evidence="1" id="KW-0812">Transmembrane</keyword>
<sequence length="303" mass="36028">MKRFLKKAILFFLLVLAIYTFILVFFGGYVDYFYNKFTTPKQSSLIIGDSRSLQGIQPSILNECLSFKKNETQFFNYSFTISQATYGPLYTKSIFKKLDTTTVNKGVYILNVNPWMLARRPGDDFKNSKFIEENVPPHNMDFVNMNPNYEYLIRNYKYFHFRSLIRRTSKLHKDGWLEERNLPKDSITLQNWTDHQIKMFQGFSNKWKKSPYRKNHLKELIVRLKKHGEVFLVRLPISEKVLEIEENFWSKFSKEMNVLAKDTEVTFIDFSKKNQYKTYDGHHLTKNGGKIFTKDLCDSILKK</sequence>
<evidence type="ECO:0000313" key="3">
    <source>
        <dbReference type="Proteomes" id="UP000199116"/>
    </source>
</evidence>
<dbReference type="EMBL" id="FOOH01000001">
    <property type="protein sequence ID" value="SFF60275.1"/>
    <property type="molecule type" value="Genomic_DNA"/>
</dbReference>